<protein>
    <submittedName>
        <fullName evidence="1">Uncharacterized protein</fullName>
    </submittedName>
</protein>
<sequence>KLTNDSAGDVQDEVAVFVDEDGNESTLTSINKVNNLKT</sequence>
<proteinExistence type="predicted"/>
<organism evidence="1 2">
    <name type="scientific">Rotaria magnacalcarata</name>
    <dbReference type="NCBI Taxonomy" id="392030"/>
    <lineage>
        <taxon>Eukaryota</taxon>
        <taxon>Metazoa</taxon>
        <taxon>Spiralia</taxon>
        <taxon>Gnathifera</taxon>
        <taxon>Rotifera</taxon>
        <taxon>Eurotatoria</taxon>
        <taxon>Bdelloidea</taxon>
        <taxon>Philodinida</taxon>
        <taxon>Philodinidae</taxon>
        <taxon>Rotaria</taxon>
    </lineage>
</organism>
<dbReference type="EMBL" id="CAJOBI010244764">
    <property type="protein sequence ID" value="CAF5092590.1"/>
    <property type="molecule type" value="Genomic_DNA"/>
</dbReference>
<comment type="caution">
    <text evidence="1">The sequence shown here is derived from an EMBL/GenBank/DDBJ whole genome shotgun (WGS) entry which is preliminary data.</text>
</comment>
<dbReference type="Proteomes" id="UP000676336">
    <property type="component" value="Unassembled WGS sequence"/>
</dbReference>
<gene>
    <name evidence="1" type="ORF">SMN809_LOCUS61279</name>
</gene>
<evidence type="ECO:0000313" key="2">
    <source>
        <dbReference type="Proteomes" id="UP000676336"/>
    </source>
</evidence>
<accession>A0A8S3EYM4</accession>
<name>A0A8S3EYM4_9BILA</name>
<dbReference type="AlphaFoldDB" id="A0A8S3EYM4"/>
<feature type="non-terminal residue" evidence="1">
    <location>
        <position position="1"/>
    </location>
</feature>
<evidence type="ECO:0000313" key="1">
    <source>
        <dbReference type="EMBL" id="CAF5092590.1"/>
    </source>
</evidence>
<reference evidence="1" key="1">
    <citation type="submission" date="2021-02" db="EMBL/GenBank/DDBJ databases">
        <authorList>
            <person name="Nowell W R."/>
        </authorList>
    </citation>
    <scope>NUCLEOTIDE SEQUENCE</scope>
</reference>